<dbReference type="AlphaFoldDB" id="A0A6N8G0W7"/>
<evidence type="ECO:0000313" key="2">
    <source>
        <dbReference type="Proteomes" id="UP000441797"/>
    </source>
</evidence>
<name>A0A6N8G0W7_9CHRO</name>
<dbReference type="Proteomes" id="UP000441797">
    <property type="component" value="Unassembled WGS sequence"/>
</dbReference>
<sequence>MIAVRELQISICAVYFFAYSFSLELTGTKPVHNAFQQSVGFIERSPQCQTEDVETLTSQLLPALPGYANRISQRTRRRNAIVDIYTYIIIAGRPEFAPLTLGPGEYTPDIEATTAQQPQQVFITTLERQYIDGKPVELQQFHWLFFTRAEGTWRLAIMFSRIGSYPSQRPVTPPRDSSNGIIAQAIRTWLRDCQTNL</sequence>
<gene>
    <name evidence="1" type="ORF">BWI75_18285</name>
</gene>
<reference evidence="1 2" key="1">
    <citation type="journal article" date="2019" name="Front. Microbiol.">
        <title>Genomic Features for Desiccation Tolerance and Sugar Biosynthesis in the Extremophile Gloeocapsopsis sp. UTEX B3054.</title>
        <authorList>
            <person name="Urrejola C."/>
            <person name="Alcorta J."/>
            <person name="Salas L."/>
            <person name="Vasquez M."/>
            <person name="Polz M.F."/>
            <person name="Vicuna R."/>
            <person name="Diez B."/>
        </authorList>
    </citation>
    <scope>NUCLEOTIDE SEQUENCE [LARGE SCALE GENOMIC DNA]</scope>
    <source>
        <strain evidence="1 2">1H9</strain>
    </source>
</reference>
<comment type="caution">
    <text evidence="1">The sequence shown here is derived from an EMBL/GenBank/DDBJ whole genome shotgun (WGS) entry which is preliminary data.</text>
</comment>
<accession>A0A6N8G0W7</accession>
<organism evidence="1 2">
    <name type="scientific">Gloeocapsopsis dulcis AAB1 = 1H9</name>
    <dbReference type="NCBI Taxonomy" id="1433147"/>
    <lineage>
        <taxon>Bacteria</taxon>
        <taxon>Bacillati</taxon>
        <taxon>Cyanobacteriota</taxon>
        <taxon>Cyanophyceae</taxon>
        <taxon>Oscillatoriophycideae</taxon>
        <taxon>Chroococcales</taxon>
        <taxon>Chroococcaceae</taxon>
        <taxon>Gloeocapsopsis</taxon>
        <taxon>Gloeocapsopsis dulcis</taxon>
    </lineage>
</organism>
<keyword evidence="2" id="KW-1185">Reference proteome</keyword>
<protein>
    <submittedName>
        <fullName evidence="1">Uncharacterized protein</fullName>
    </submittedName>
</protein>
<proteinExistence type="predicted"/>
<evidence type="ECO:0000313" key="1">
    <source>
        <dbReference type="EMBL" id="MUL38225.1"/>
    </source>
</evidence>
<dbReference type="RefSeq" id="WP_105221216.1">
    <property type="nucleotide sequence ID" value="NZ_CAWNSU010000083.1"/>
</dbReference>
<dbReference type="OrthoDB" id="424179at2"/>
<dbReference type="EMBL" id="NAPY01000034">
    <property type="protein sequence ID" value="MUL38225.1"/>
    <property type="molecule type" value="Genomic_DNA"/>
</dbReference>